<dbReference type="Pfam" id="PF02879">
    <property type="entry name" value="PGM_PMM_II"/>
    <property type="match status" value="1"/>
</dbReference>
<evidence type="ECO:0000256" key="5">
    <source>
        <dbReference type="ARBA" id="ARBA00022526"/>
    </source>
</evidence>
<dbReference type="GO" id="GO:0005634">
    <property type="term" value="C:nucleus"/>
    <property type="evidence" value="ECO:0007669"/>
    <property type="project" value="TreeGrafter"/>
</dbReference>
<keyword evidence="5" id="KW-0313">Glucose metabolism</keyword>
<accession>A0A0C3RZH8</accession>
<dbReference type="PROSITE" id="PS00710">
    <property type="entry name" value="PGM_PMM"/>
    <property type="match status" value="1"/>
</dbReference>
<evidence type="ECO:0000256" key="6">
    <source>
        <dbReference type="ARBA" id="ARBA00022553"/>
    </source>
</evidence>
<dbReference type="GO" id="GO:0005737">
    <property type="term" value="C:cytoplasm"/>
    <property type="evidence" value="ECO:0007669"/>
    <property type="project" value="UniProtKB-SubCell"/>
</dbReference>
<evidence type="ECO:0000256" key="1">
    <source>
        <dbReference type="ARBA" id="ARBA00001946"/>
    </source>
</evidence>
<dbReference type="AlphaFoldDB" id="A0A0C3RZH8"/>
<proteinExistence type="inferred from homology"/>
<dbReference type="Pfam" id="PF02880">
    <property type="entry name" value="PGM_PMM_III"/>
    <property type="match status" value="1"/>
</dbReference>
<dbReference type="GO" id="GO:0008973">
    <property type="term" value="F:phosphopentomutase activity"/>
    <property type="evidence" value="ECO:0007669"/>
    <property type="project" value="TreeGrafter"/>
</dbReference>
<keyword evidence="7 11" id="KW-0479">Metal-binding</keyword>
<dbReference type="GO" id="GO:0006006">
    <property type="term" value="P:glucose metabolic process"/>
    <property type="evidence" value="ECO:0007669"/>
    <property type="project" value="UniProtKB-KW"/>
</dbReference>
<sequence>MTDSSLQALVDEWLRLDKAKPYALQNEETRKGIQNLVERNDVQELERRMRPRIEFGTAGLRGRMEAGWSRMNDLIGLCSYVLENVHDARTRGVVVGHDHRHHSDRWAQLTAAAFVAKGVKVYLHNGLVHTPLVPFSVKRLNAACGVMITASHNPKDDNGYKVYWENAVQIISPHDQGISAAIKANLEPTTWDVSALAASPLCADRTAEMTEAYFAALSTLCSARALNGSSPLTFVNTSLHGVSDPFVREAFRRFGFAPFVPVAAQQQPDPEFPTVRFPNPEEAGALDLALATGDRVGASYVLAQDPDSDRFSAAERRPDGTWASFTGDQLGALFASAVLQQYKASGRPLDKLAMVASTVSSKMVEAMARAEGFTFVECLTGFKFIGNTALGLAADGYTVPFGYEEAIGYMFGEEVRDKDGVAASMVFAELVAGLQRAGQTASGHLQELYARYGYFQTGNSYFVCTDPATTDRIFARLRNWDGQGTPARPRYPRTLAGLAVTRVRDLTLGYDSANAPTYAPALPCSSGHMITFCAEAGGTAVTLTTRTSGTEPKIKYYLEGSGRDADAVAALLARVVRELADEWMEAGKNGLGVP</sequence>
<evidence type="ECO:0000256" key="8">
    <source>
        <dbReference type="ARBA" id="ARBA00022842"/>
    </source>
</evidence>
<keyword evidence="10" id="KW-0119">Carbohydrate metabolism</keyword>
<keyword evidence="9" id="KW-0413">Isomerase</keyword>
<dbReference type="STRING" id="745531.A0A0C3RZH8"/>
<evidence type="ECO:0000259" key="13">
    <source>
        <dbReference type="Pfam" id="PF02879"/>
    </source>
</evidence>
<dbReference type="Pfam" id="PF02878">
    <property type="entry name" value="PGM_PMM_I"/>
    <property type="match status" value="1"/>
</dbReference>
<evidence type="ECO:0000256" key="4">
    <source>
        <dbReference type="ARBA" id="ARBA00022490"/>
    </source>
</evidence>
<dbReference type="SUPFAM" id="SSF53738">
    <property type="entry name" value="Phosphoglucomutase, first 3 domains"/>
    <property type="match status" value="3"/>
</dbReference>
<evidence type="ECO:0000256" key="3">
    <source>
        <dbReference type="ARBA" id="ARBA00010231"/>
    </source>
</evidence>
<dbReference type="InterPro" id="IPR036900">
    <property type="entry name" value="A-D-PHexomutase_C_sf"/>
</dbReference>
<dbReference type="GO" id="GO:0000287">
    <property type="term" value="F:magnesium ion binding"/>
    <property type="evidence" value="ECO:0007669"/>
    <property type="project" value="InterPro"/>
</dbReference>
<feature type="domain" description="Alpha-D-phosphohexomutase alpha/beta/alpha" evidence="13">
    <location>
        <begin position="212"/>
        <end position="315"/>
    </location>
</feature>
<dbReference type="InterPro" id="IPR016055">
    <property type="entry name" value="A-D-PHexomutase_a/b/a-I/II/III"/>
</dbReference>
<protein>
    <recommendedName>
        <fullName evidence="17">Phosphoglucomutase</fullName>
    </recommendedName>
</protein>
<evidence type="ECO:0000259" key="14">
    <source>
        <dbReference type="Pfam" id="PF02880"/>
    </source>
</evidence>
<name>A0A0C3RZH8_PHLG1</name>
<evidence type="ECO:0000256" key="7">
    <source>
        <dbReference type="ARBA" id="ARBA00022723"/>
    </source>
</evidence>
<dbReference type="OrthoDB" id="8300170at2759"/>
<organism evidence="15 16">
    <name type="scientific">Phlebiopsis gigantea (strain 11061_1 CR5-6)</name>
    <name type="common">White-rot fungus</name>
    <name type="synonym">Peniophora gigantea</name>
    <dbReference type="NCBI Taxonomy" id="745531"/>
    <lineage>
        <taxon>Eukaryota</taxon>
        <taxon>Fungi</taxon>
        <taxon>Dikarya</taxon>
        <taxon>Basidiomycota</taxon>
        <taxon>Agaricomycotina</taxon>
        <taxon>Agaricomycetes</taxon>
        <taxon>Polyporales</taxon>
        <taxon>Phanerochaetaceae</taxon>
        <taxon>Phlebiopsis</taxon>
    </lineage>
</organism>
<comment type="subcellular location">
    <subcellularLocation>
        <location evidence="2">Cytoplasm</location>
    </subcellularLocation>
</comment>
<evidence type="ECO:0000313" key="16">
    <source>
        <dbReference type="Proteomes" id="UP000053257"/>
    </source>
</evidence>
<reference evidence="15 16" key="1">
    <citation type="journal article" date="2014" name="PLoS Genet.">
        <title>Analysis of the Phlebiopsis gigantea genome, transcriptome and secretome provides insight into its pioneer colonization strategies of wood.</title>
        <authorList>
            <person name="Hori C."/>
            <person name="Ishida T."/>
            <person name="Igarashi K."/>
            <person name="Samejima M."/>
            <person name="Suzuki H."/>
            <person name="Master E."/>
            <person name="Ferreira P."/>
            <person name="Ruiz-Duenas F.J."/>
            <person name="Held B."/>
            <person name="Canessa P."/>
            <person name="Larrondo L.F."/>
            <person name="Schmoll M."/>
            <person name="Druzhinina I.S."/>
            <person name="Kubicek C.P."/>
            <person name="Gaskell J.A."/>
            <person name="Kersten P."/>
            <person name="St John F."/>
            <person name="Glasner J."/>
            <person name="Sabat G."/>
            <person name="Splinter BonDurant S."/>
            <person name="Syed K."/>
            <person name="Yadav J."/>
            <person name="Mgbeahuruike A.C."/>
            <person name="Kovalchuk A."/>
            <person name="Asiegbu F.O."/>
            <person name="Lackner G."/>
            <person name="Hoffmeister D."/>
            <person name="Rencoret J."/>
            <person name="Gutierrez A."/>
            <person name="Sun H."/>
            <person name="Lindquist E."/>
            <person name="Barry K."/>
            <person name="Riley R."/>
            <person name="Grigoriev I.V."/>
            <person name="Henrissat B."/>
            <person name="Kues U."/>
            <person name="Berka R.M."/>
            <person name="Martinez A.T."/>
            <person name="Covert S.F."/>
            <person name="Blanchette R.A."/>
            <person name="Cullen D."/>
        </authorList>
    </citation>
    <scope>NUCLEOTIDE SEQUENCE [LARGE SCALE GENOMIC DNA]</scope>
    <source>
        <strain evidence="15 16">11061_1 CR5-6</strain>
    </source>
</reference>
<dbReference type="InterPro" id="IPR005841">
    <property type="entry name" value="Alpha-D-phosphohexomutase_SF"/>
</dbReference>
<dbReference type="Gene3D" id="3.40.120.10">
    <property type="entry name" value="Alpha-D-Glucose-1,6-Bisphosphate, subunit A, domain 3"/>
    <property type="match status" value="3"/>
</dbReference>
<evidence type="ECO:0000256" key="11">
    <source>
        <dbReference type="RuleBase" id="RU004326"/>
    </source>
</evidence>
<dbReference type="Proteomes" id="UP000053257">
    <property type="component" value="Unassembled WGS sequence"/>
</dbReference>
<dbReference type="HOGENOM" id="CLU_016950_0_1_1"/>
<dbReference type="InterPro" id="IPR005844">
    <property type="entry name" value="A-D-PHexomutase_a/b/a-I"/>
</dbReference>
<comment type="cofactor">
    <cofactor evidence="1">
        <name>Mg(2+)</name>
        <dbReference type="ChEBI" id="CHEBI:18420"/>
    </cofactor>
</comment>
<keyword evidence="6" id="KW-0597">Phosphoprotein</keyword>
<comment type="similarity">
    <text evidence="3 11">Belongs to the phosphohexose mutase family.</text>
</comment>
<keyword evidence="8 11" id="KW-0460">Magnesium</keyword>
<evidence type="ECO:0000256" key="9">
    <source>
        <dbReference type="ARBA" id="ARBA00023235"/>
    </source>
</evidence>
<dbReference type="SUPFAM" id="SSF55957">
    <property type="entry name" value="Phosphoglucomutase, C-terminal domain"/>
    <property type="match status" value="1"/>
</dbReference>
<evidence type="ECO:0000313" key="15">
    <source>
        <dbReference type="EMBL" id="KIP01862.1"/>
    </source>
</evidence>
<dbReference type="PANTHER" id="PTHR45745:SF1">
    <property type="entry name" value="PHOSPHOGLUCOMUTASE 2B-RELATED"/>
    <property type="match status" value="1"/>
</dbReference>
<dbReference type="InterPro" id="IPR005845">
    <property type="entry name" value="A-D-PHexomutase_a/b/a-II"/>
</dbReference>
<feature type="domain" description="Alpha-D-phosphohexomutase alpha/beta/alpha" evidence="14">
    <location>
        <begin position="326"/>
        <end position="452"/>
    </location>
</feature>
<dbReference type="InterPro" id="IPR016066">
    <property type="entry name" value="A-D-PHexomutase_CS"/>
</dbReference>
<gene>
    <name evidence="15" type="ORF">PHLGIDRAFT_79965</name>
</gene>
<dbReference type="FunFam" id="3.40.120.10:FF:000035">
    <property type="entry name" value="Pgm3p"/>
    <property type="match status" value="1"/>
</dbReference>
<dbReference type="PRINTS" id="PR00509">
    <property type="entry name" value="PGMPMM"/>
</dbReference>
<dbReference type="GO" id="GO:0006166">
    <property type="term" value="P:purine ribonucleoside salvage"/>
    <property type="evidence" value="ECO:0007669"/>
    <property type="project" value="TreeGrafter"/>
</dbReference>
<dbReference type="CDD" id="cd05799">
    <property type="entry name" value="PGM2"/>
    <property type="match status" value="1"/>
</dbReference>
<dbReference type="PANTHER" id="PTHR45745">
    <property type="entry name" value="PHOSPHOMANNOMUTASE 45A"/>
    <property type="match status" value="1"/>
</dbReference>
<keyword evidence="4" id="KW-0963">Cytoplasm</keyword>
<feature type="domain" description="Alpha-D-phosphohexomutase alpha/beta/alpha" evidence="12">
    <location>
        <begin position="53"/>
        <end position="185"/>
    </location>
</feature>
<evidence type="ECO:0008006" key="17">
    <source>
        <dbReference type="Google" id="ProtNLM"/>
    </source>
</evidence>
<dbReference type="InterPro" id="IPR005846">
    <property type="entry name" value="A-D-PHexomutase_a/b/a-III"/>
</dbReference>
<evidence type="ECO:0000256" key="10">
    <source>
        <dbReference type="ARBA" id="ARBA00023277"/>
    </source>
</evidence>
<evidence type="ECO:0000256" key="2">
    <source>
        <dbReference type="ARBA" id="ARBA00004496"/>
    </source>
</evidence>
<dbReference type="EMBL" id="KN840728">
    <property type="protein sequence ID" value="KIP01862.1"/>
    <property type="molecule type" value="Genomic_DNA"/>
</dbReference>
<evidence type="ECO:0000259" key="12">
    <source>
        <dbReference type="Pfam" id="PF02878"/>
    </source>
</evidence>
<keyword evidence="16" id="KW-1185">Reference proteome</keyword>